<dbReference type="STRING" id="77097.SAMN04490369_101931"/>
<reference evidence="1 2" key="1">
    <citation type="submission" date="2016-10" db="EMBL/GenBank/DDBJ databases">
        <authorList>
            <person name="de Groot N.N."/>
        </authorList>
    </citation>
    <scope>NUCLEOTIDE SEQUENCE [LARGE SCALE GENOMIC DNA]</scope>
    <source>
        <strain evidence="1 2">558</strain>
    </source>
</reference>
<proteinExistence type="predicted"/>
<protein>
    <submittedName>
        <fullName evidence="1">CRISPR-associated protein, Csy3 family</fullName>
    </submittedName>
</protein>
<dbReference type="Pfam" id="PF09615">
    <property type="entry name" value="Cas_Csy3"/>
    <property type="match status" value="1"/>
</dbReference>
<dbReference type="InterPro" id="IPR013399">
    <property type="entry name" value="CRISPR-assoc_prot_Csy3"/>
</dbReference>
<name>A0A1H8IE60_9GAMM</name>
<accession>A0A1H8IE60</accession>
<evidence type="ECO:0000313" key="1">
    <source>
        <dbReference type="EMBL" id="SEN67073.1"/>
    </source>
</evidence>
<dbReference type="CDD" id="cd09737">
    <property type="entry name" value="Csy3_I-F"/>
    <property type="match status" value="1"/>
</dbReference>
<dbReference type="Proteomes" id="UP000199493">
    <property type="component" value="Unassembled WGS sequence"/>
</dbReference>
<evidence type="ECO:0000313" key="2">
    <source>
        <dbReference type="Proteomes" id="UP000199493"/>
    </source>
</evidence>
<gene>
    <name evidence="1" type="ORF">SAMN04490369_101931</name>
</gene>
<dbReference type="RefSeq" id="WP_089675282.1">
    <property type="nucleotide sequence ID" value="NZ_FODB01000019.1"/>
</dbReference>
<dbReference type="NCBIfam" id="TIGR02566">
    <property type="entry name" value="cas_Csy3"/>
    <property type="match status" value="1"/>
</dbReference>
<organism evidence="1 2">
    <name type="scientific">Vreelandella aquamarina</name>
    <dbReference type="NCBI Taxonomy" id="77097"/>
    <lineage>
        <taxon>Bacteria</taxon>
        <taxon>Pseudomonadati</taxon>
        <taxon>Pseudomonadota</taxon>
        <taxon>Gammaproteobacteria</taxon>
        <taxon>Oceanospirillales</taxon>
        <taxon>Halomonadaceae</taxon>
        <taxon>Vreelandella</taxon>
    </lineage>
</organism>
<dbReference type="EMBL" id="FODB01000019">
    <property type="protein sequence ID" value="SEN67073.1"/>
    <property type="molecule type" value="Genomic_DNA"/>
</dbReference>
<dbReference type="AlphaFoldDB" id="A0A1H8IE60"/>
<sequence>MAKNDTLKTASVLAFERKLDPSDALLYASNWDKRQEEQQWQPVRVREKSVRGTISNRLKAKDQDPAKLDAAIENPNLQTVDVATLPHDADTLVARFTLRVLSGAGTPSACNNAEYQAKLEQAVAEYKQAQGFGELAHRYANNLANGRFLWRNRMGAEQVEVSVRQLAQGKATKEWTFDALSLSLRAFEDTAELKELAGVIAAALAGEQHLLLEVVAYVRMGSGQEVFPSQELILDPEQKKKKGKTLYHVSDIAGIHSQKLGNAIRTIDTWYPNENDEDLGPIAVEPYGSVTTQGKAYRQPKQKADFYSLLDNWMIKDQVPSKENQHFVMATLIRGGVFGEAG</sequence>